<dbReference type="InterPro" id="IPR044957">
    <property type="entry name" value="Ribosomal_bL32_bact"/>
</dbReference>
<dbReference type="GO" id="GO:0003735">
    <property type="term" value="F:structural constituent of ribosome"/>
    <property type="evidence" value="ECO:0007669"/>
    <property type="project" value="InterPro"/>
</dbReference>
<sequence>MAVPKKRTSKAKRNMRRSHDGISAPSFIVEADGTVRRPHRVNLETGLYRGRKVLADAKEEKEAE</sequence>
<keyword evidence="3 5" id="KW-0687">Ribonucleoprotein</keyword>
<reference evidence="7 8" key="1">
    <citation type="journal article" date="2012" name="BMC Genomics">
        <title>Genomic sequence analysis and characterization of Sneathia amnii sp. nov.</title>
        <authorList>
            <consortium name="Vaginal Microbiome Consortium (additional members)"/>
            <person name="Harwich M.D.Jr."/>
            <person name="Serrano M.G."/>
            <person name="Fettweis J.M."/>
            <person name="Alves J.M."/>
            <person name="Reimers M.A."/>
            <person name="Buck G.A."/>
            <person name="Jefferson K.K."/>
        </authorList>
    </citation>
    <scope>NUCLEOTIDE SEQUENCE [LARGE SCALE GENOMIC DNA]</scope>
    <source>
        <strain evidence="7 8">SN35</strain>
    </source>
</reference>
<dbReference type="PATRIC" id="fig|1069640.6.peg.1187"/>
<feature type="compositionally biased region" description="Basic residues" evidence="6">
    <location>
        <begin position="1"/>
        <end position="16"/>
    </location>
</feature>
<proteinExistence type="inferred from homology"/>
<organism evidence="7 8">
    <name type="scientific">Sneathia vaginalis</name>
    <dbReference type="NCBI Taxonomy" id="187101"/>
    <lineage>
        <taxon>Bacteria</taxon>
        <taxon>Fusobacteriati</taxon>
        <taxon>Fusobacteriota</taxon>
        <taxon>Fusobacteriia</taxon>
        <taxon>Fusobacteriales</taxon>
        <taxon>Leptotrichiaceae</taxon>
        <taxon>Sneathia</taxon>
    </lineage>
</organism>
<dbReference type="GO" id="GO:0006412">
    <property type="term" value="P:translation"/>
    <property type="evidence" value="ECO:0007669"/>
    <property type="project" value="UniProtKB-UniRule"/>
</dbReference>
<dbReference type="NCBIfam" id="TIGR01031">
    <property type="entry name" value="rpmF_bact"/>
    <property type="match status" value="1"/>
</dbReference>
<evidence type="ECO:0000256" key="4">
    <source>
        <dbReference type="ARBA" id="ARBA00035178"/>
    </source>
</evidence>
<dbReference type="Gene3D" id="1.20.5.640">
    <property type="entry name" value="Single helix bin"/>
    <property type="match status" value="1"/>
</dbReference>
<dbReference type="AlphaFoldDB" id="A0A0E3ZBW7"/>
<gene>
    <name evidence="5" type="primary">rpmF</name>
    <name evidence="7" type="ORF">VC03_05980</name>
</gene>
<keyword evidence="2 5" id="KW-0689">Ribosomal protein</keyword>
<feature type="region of interest" description="Disordered" evidence="6">
    <location>
        <begin position="1"/>
        <end position="25"/>
    </location>
</feature>
<dbReference type="EMBL" id="CP011280">
    <property type="protein sequence ID" value="AKC96017.1"/>
    <property type="molecule type" value="Genomic_DNA"/>
</dbReference>
<dbReference type="RefSeq" id="WP_046329121.1">
    <property type="nucleotide sequence ID" value="NZ_CAUPIC010000005.1"/>
</dbReference>
<comment type="similarity">
    <text evidence="1 5">Belongs to the bacterial ribosomal protein bL32 family.</text>
</comment>
<dbReference type="HAMAP" id="MF_00340">
    <property type="entry name" value="Ribosomal_bL32"/>
    <property type="match status" value="1"/>
</dbReference>
<dbReference type="Proteomes" id="UP000033103">
    <property type="component" value="Chromosome"/>
</dbReference>
<dbReference type="KEGG" id="sns:VC03_05980"/>
<evidence type="ECO:0000256" key="3">
    <source>
        <dbReference type="ARBA" id="ARBA00023274"/>
    </source>
</evidence>
<dbReference type="InterPro" id="IPR011332">
    <property type="entry name" value="Ribosomal_zn-bd"/>
</dbReference>
<keyword evidence="8" id="KW-1185">Reference proteome</keyword>
<dbReference type="PANTHER" id="PTHR35534">
    <property type="entry name" value="50S RIBOSOMAL PROTEIN L32"/>
    <property type="match status" value="1"/>
</dbReference>
<dbReference type="GO" id="GO:0015934">
    <property type="term" value="C:large ribosomal subunit"/>
    <property type="evidence" value="ECO:0007669"/>
    <property type="project" value="InterPro"/>
</dbReference>
<accession>A0A0E3ZBW7</accession>
<dbReference type="SUPFAM" id="SSF57829">
    <property type="entry name" value="Zn-binding ribosomal proteins"/>
    <property type="match status" value="1"/>
</dbReference>
<evidence type="ECO:0000256" key="1">
    <source>
        <dbReference type="ARBA" id="ARBA00008560"/>
    </source>
</evidence>
<protein>
    <recommendedName>
        <fullName evidence="4 5">Large ribosomal subunit protein bL32</fullName>
    </recommendedName>
</protein>
<evidence type="ECO:0000256" key="6">
    <source>
        <dbReference type="SAM" id="MobiDB-lite"/>
    </source>
</evidence>
<dbReference type="InterPro" id="IPR002677">
    <property type="entry name" value="Ribosomal_bL32"/>
</dbReference>
<dbReference type="STRING" id="187101.VC03_05980"/>
<evidence type="ECO:0000256" key="2">
    <source>
        <dbReference type="ARBA" id="ARBA00022980"/>
    </source>
</evidence>
<dbReference type="OrthoDB" id="9812874at2"/>
<dbReference type="HOGENOM" id="CLU_129084_2_2_0"/>
<name>A0A0E3ZBW7_9FUSO</name>
<dbReference type="PANTHER" id="PTHR35534:SF1">
    <property type="entry name" value="LARGE RIBOSOMAL SUBUNIT PROTEIN BL32"/>
    <property type="match status" value="1"/>
</dbReference>
<dbReference type="Pfam" id="PF01783">
    <property type="entry name" value="Ribosomal_L32p"/>
    <property type="match status" value="1"/>
</dbReference>
<evidence type="ECO:0000256" key="5">
    <source>
        <dbReference type="HAMAP-Rule" id="MF_00340"/>
    </source>
</evidence>
<evidence type="ECO:0000313" key="8">
    <source>
        <dbReference type="Proteomes" id="UP000033103"/>
    </source>
</evidence>
<evidence type="ECO:0000313" key="7">
    <source>
        <dbReference type="EMBL" id="AKC96017.1"/>
    </source>
</evidence>